<keyword evidence="1" id="KW-0732">Signal</keyword>
<dbReference type="AlphaFoldDB" id="A0A6A7AGC8"/>
<accession>A0A6A7AGC8</accession>
<evidence type="ECO:0000313" key="3">
    <source>
        <dbReference type="Proteomes" id="UP000799424"/>
    </source>
</evidence>
<name>A0A6A7AGC8_9PLEO</name>
<organism evidence="2 3">
    <name type="scientific">Ophiobolus disseminans</name>
    <dbReference type="NCBI Taxonomy" id="1469910"/>
    <lineage>
        <taxon>Eukaryota</taxon>
        <taxon>Fungi</taxon>
        <taxon>Dikarya</taxon>
        <taxon>Ascomycota</taxon>
        <taxon>Pezizomycotina</taxon>
        <taxon>Dothideomycetes</taxon>
        <taxon>Pleosporomycetidae</taxon>
        <taxon>Pleosporales</taxon>
        <taxon>Pleosporineae</taxon>
        <taxon>Phaeosphaeriaceae</taxon>
        <taxon>Ophiobolus</taxon>
    </lineage>
</organism>
<reference evidence="2" key="1">
    <citation type="journal article" date="2020" name="Stud. Mycol.">
        <title>101 Dothideomycetes genomes: a test case for predicting lifestyles and emergence of pathogens.</title>
        <authorList>
            <person name="Haridas S."/>
            <person name="Albert R."/>
            <person name="Binder M."/>
            <person name="Bloem J."/>
            <person name="Labutti K."/>
            <person name="Salamov A."/>
            <person name="Andreopoulos B."/>
            <person name="Baker S."/>
            <person name="Barry K."/>
            <person name="Bills G."/>
            <person name="Bluhm B."/>
            <person name="Cannon C."/>
            <person name="Castanera R."/>
            <person name="Culley D."/>
            <person name="Daum C."/>
            <person name="Ezra D."/>
            <person name="Gonzalez J."/>
            <person name="Henrissat B."/>
            <person name="Kuo A."/>
            <person name="Liang C."/>
            <person name="Lipzen A."/>
            <person name="Lutzoni F."/>
            <person name="Magnuson J."/>
            <person name="Mondo S."/>
            <person name="Nolan M."/>
            <person name="Ohm R."/>
            <person name="Pangilinan J."/>
            <person name="Park H.-J."/>
            <person name="Ramirez L."/>
            <person name="Alfaro M."/>
            <person name="Sun H."/>
            <person name="Tritt A."/>
            <person name="Yoshinaga Y."/>
            <person name="Zwiers L.-H."/>
            <person name="Turgeon B."/>
            <person name="Goodwin S."/>
            <person name="Spatafora J."/>
            <person name="Crous P."/>
            <person name="Grigoriev I."/>
        </authorList>
    </citation>
    <scope>NUCLEOTIDE SEQUENCE</scope>
    <source>
        <strain evidence="2">CBS 113818</strain>
    </source>
</reference>
<dbReference type="OrthoDB" id="3783614at2759"/>
<proteinExistence type="predicted"/>
<gene>
    <name evidence="2" type="ORF">CC86DRAFT_378513</name>
</gene>
<dbReference type="Proteomes" id="UP000799424">
    <property type="component" value="Unassembled WGS sequence"/>
</dbReference>
<protein>
    <submittedName>
        <fullName evidence="2">Uncharacterized protein</fullName>
    </submittedName>
</protein>
<dbReference type="EMBL" id="MU006218">
    <property type="protein sequence ID" value="KAF2831727.1"/>
    <property type="molecule type" value="Genomic_DNA"/>
</dbReference>
<keyword evidence="3" id="KW-1185">Reference proteome</keyword>
<feature type="signal peptide" evidence="1">
    <location>
        <begin position="1"/>
        <end position="23"/>
    </location>
</feature>
<feature type="chain" id="PRO_5025520754" evidence="1">
    <location>
        <begin position="24"/>
        <end position="143"/>
    </location>
</feature>
<evidence type="ECO:0000256" key="1">
    <source>
        <dbReference type="SAM" id="SignalP"/>
    </source>
</evidence>
<sequence>MVAAALLANVLVGFLSQTATVSTGPFNKIGFDMDRIGRARQIAYIEETARSTYEQAGKQVNIAVWNMHIPEKHHFNNILDTGLQPMGAGGGFRVVVFTGDGWIRIGGEGGETNWRVGGNVVVRGKDARFGSLKSKNDGWKQEL</sequence>
<evidence type="ECO:0000313" key="2">
    <source>
        <dbReference type="EMBL" id="KAF2831727.1"/>
    </source>
</evidence>